<organism evidence="1 2">
    <name type="scientific">Limosilactobacillus oris PB013-T2-3</name>
    <dbReference type="NCBI Taxonomy" id="908339"/>
    <lineage>
        <taxon>Bacteria</taxon>
        <taxon>Bacillati</taxon>
        <taxon>Bacillota</taxon>
        <taxon>Bacilli</taxon>
        <taxon>Lactobacillales</taxon>
        <taxon>Lactobacillaceae</taxon>
        <taxon>Limosilactobacillus</taxon>
    </lineage>
</organism>
<evidence type="ECO:0000313" key="2">
    <source>
        <dbReference type="Proteomes" id="UP000003070"/>
    </source>
</evidence>
<sequence>MTAEEIIKAMQAKQPVYYMGDCYDIIYCKQSTTGDVTLVQRRSLSNRFDPIEIEPRFLSLEANDV</sequence>
<dbReference type="EMBL" id="AEKL01000005">
    <property type="protein sequence ID" value="EFQ54109.1"/>
    <property type="molecule type" value="Genomic_DNA"/>
</dbReference>
<dbReference type="RefSeq" id="WP_004564500.1">
    <property type="nucleotide sequence ID" value="NZ_AEKL01000005.1"/>
</dbReference>
<name>E3C594_9LACO</name>
<protein>
    <submittedName>
        <fullName evidence="1">Uncharacterized protein</fullName>
    </submittedName>
</protein>
<reference evidence="1 2" key="1">
    <citation type="submission" date="2010-10" db="EMBL/GenBank/DDBJ databases">
        <authorList>
            <person name="Durkin A.S."/>
            <person name="Madupu R."/>
            <person name="Torralba M."/>
            <person name="Gillis M."/>
            <person name="Methe B."/>
            <person name="Sutton G."/>
            <person name="Nelson K.E."/>
        </authorList>
    </citation>
    <scope>NUCLEOTIDE SEQUENCE [LARGE SCALE GENOMIC DNA]</scope>
    <source>
        <strain evidence="1 2">PB013-T2-3</strain>
    </source>
</reference>
<accession>E3C594</accession>
<dbReference type="Proteomes" id="UP000003070">
    <property type="component" value="Unassembled WGS sequence"/>
</dbReference>
<proteinExistence type="predicted"/>
<comment type="caution">
    <text evidence="1">The sequence shown here is derived from an EMBL/GenBank/DDBJ whole genome shotgun (WGS) entry which is preliminary data.</text>
</comment>
<evidence type="ECO:0000313" key="1">
    <source>
        <dbReference type="EMBL" id="EFQ54109.1"/>
    </source>
</evidence>
<dbReference type="AlphaFoldDB" id="E3C594"/>
<gene>
    <name evidence="1" type="ORF">HMPREF9265_1620</name>
</gene>